<proteinExistence type="predicted"/>
<feature type="signal peptide" evidence="1">
    <location>
        <begin position="1"/>
        <end position="19"/>
    </location>
</feature>
<evidence type="ECO:0000256" key="1">
    <source>
        <dbReference type="SAM" id="SignalP"/>
    </source>
</evidence>
<organism evidence="2 3">
    <name type="scientific">Inhella gelatinilytica</name>
    <dbReference type="NCBI Taxonomy" id="2795030"/>
    <lineage>
        <taxon>Bacteria</taxon>
        <taxon>Pseudomonadati</taxon>
        <taxon>Pseudomonadota</taxon>
        <taxon>Betaproteobacteria</taxon>
        <taxon>Burkholderiales</taxon>
        <taxon>Sphaerotilaceae</taxon>
        <taxon>Inhella</taxon>
    </lineage>
</organism>
<keyword evidence="3" id="KW-1185">Reference proteome</keyword>
<accession>A0A931IWM5</accession>
<comment type="caution">
    <text evidence="2">The sequence shown here is derived from an EMBL/GenBank/DDBJ whole genome shotgun (WGS) entry which is preliminary data.</text>
</comment>
<dbReference type="AlphaFoldDB" id="A0A931IWM5"/>
<keyword evidence="1" id="KW-0732">Signal</keyword>
<dbReference type="EMBL" id="JAEDAL010000002">
    <property type="protein sequence ID" value="MBH9552375.1"/>
    <property type="molecule type" value="Genomic_DNA"/>
</dbReference>
<protein>
    <submittedName>
        <fullName evidence="2">Uncharacterized protein</fullName>
    </submittedName>
</protein>
<sequence>MTRCFALASLLLAPSLVLAQAHRPFTADTLRGTLQFGQPPEVRLNGQPQRLSPGSRIQGANGMGAMSGELMGQTHLVHYTLQSDGQIKDVWILNAVERTNALWPVSPAQAAQWRFDVATQTWHRP</sequence>
<gene>
    <name evidence="2" type="ORF">I7X43_05860</name>
</gene>
<evidence type="ECO:0000313" key="3">
    <source>
        <dbReference type="Proteomes" id="UP000620139"/>
    </source>
</evidence>
<dbReference type="Proteomes" id="UP000620139">
    <property type="component" value="Unassembled WGS sequence"/>
</dbReference>
<feature type="chain" id="PRO_5037273446" evidence="1">
    <location>
        <begin position="20"/>
        <end position="125"/>
    </location>
</feature>
<evidence type="ECO:0000313" key="2">
    <source>
        <dbReference type="EMBL" id="MBH9552375.1"/>
    </source>
</evidence>
<name>A0A931IWM5_9BURK</name>
<dbReference type="RefSeq" id="WP_198099992.1">
    <property type="nucleotide sequence ID" value="NZ_JAEDAL010000002.1"/>
</dbReference>
<reference evidence="2" key="1">
    <citation type="submission" date="2020-12" db="EMBL/GenBank/DDBJ databases">
        <title>The genome sequence of Inhella sp. 4Y17.</title>
        <authorList>
            <person name="Liu Y."/>
        </authorList>
    </citation>
    <scope>NUCLEOTIDE SEQUENCE</scope>
    <source>
        <strain evidence="2">4Y10</strain>
    </source>
</reference>